<dbReference type="EMBL" id="CP089277">
    <property type="protein sequence ID" value="USP78725.1"/>
    <property type="molecule type" value="Genomic_DNA"/>
</dbReference>
<accession>A0A9Q8ZBK5</accession>
<keyword evidence="2" id="KW-0812">Transmembrane</keyword>
<name>A0A9Q8ZBK5_CURCL</name>
<keyword evidence="2" id="KW-1133">Transmembrane helix</keyword>
<protein>
    <recommendedName>
        <fullName evidence="5">Glycosyltransferase 2</fullName>
    </recommendedName>
</protein>
<dbReference type="PANTHER" id="PTHR33604">
    <property type="entry name" value="OSJNBA0004B13.7 PROTEIN"/>
    <property type="match status" value="1"/>
</dbReference>
<evidence type="ECO:0000256" key="1">
    <source>
        <dbReference type="SAM" id="MobiDB-lite"/>
    </source>
</evidence>
<reference evidence="3" key="1">
    <citation type="submission" date="2021-12" db="EMBL/GenBank/DDBJ databases">
        <title>Curvularia clavata genome.</title>
        <authorList>
            <person name="Cao Y."/>
        </authorList>
    </citation>
    <scope>NUCLEOTIDE SEQUENCE</scope>
    <source>
        <strain evidence="3">Yc1106</strain>
    </source>
</reference>
<dbReference type="VEuPathDB" id="FungiDB:yc1106_05999"/>
<feature type="transmembrane region" description="Helical" evidence="2">
    <location>
        <begin position="44"/>
        <end position="62"/>
    </location>
</feature>
<dbReference type="AlphaFoldDB" id="A0A9Q8ZBK5"/>
<organism evidence="3 4">
    <name type="scientific">Curvularia clavata</name>
    <dbReference type="NCBI Taxonomy" id="95742"/>
    <lineage>
        <taxon>Eukaryota</taxon>
        <taxon>Fungi</taxon>
        <taxon>Dikarya</taxon>
        <taxon>Ascomycota</taxon>
        <taxon>Pezizomycotina</taxon>
        <taxon>Dothideomycetes</taxon>
        <taxon>Pleosporomycetidae</taxon>
        <taxon>Pleosporales</taxon>
        <taxon>Pleosporineae</taxon>
        <taxon>Pleosporaceae</taxon>
        <taxon>Curvularia</taxon>
    </lineage>
</organism>
<keyword evidence="4" id="KW-1185">Reference proteome</keyword>
<evidence type="ECO:0008006" key="5">
    <source>
        <dbReference type="Google" id="ProtNLM"/>
    </source>
</evidence>
<dbReference type="PANTHER" id="PTHR33604:SF3">
    <property type="entry name" value="OSJNBA0004B13.7 PROTEIN"/>
    <property type="match status" value="1"/>
</dbReference>
<feature type="region of interest" description="Disordered" evidence="1">
    <location>
        <begin position="70"/>
        <end position="113"/>
    </location>
</feature>
<keyword evidence="2" id="KW-0472">Membrane</keyword>
<evidence type="ECO:0000313" key="4">
    <source>
        <dbReference type="Proteomes" id="UP001056012"/>
    </source>
</evidence>
<evidence type="ECO:0000256" key="2">
    <source>
        <dbReference type="SAM" id="Phobius"/>
    </source>
</evidence>
<proteinExistence type="predicted"/>
<dbReference type="Proteomes" id="UP001056012">
    <property type="component" value="Chromosome 4"/>
</dbReference>
<gene>
    <name evidence="3" type="ORF">yc1106_05999</name>
</gene>
<sequence>MFRKTMLSGDEELGKKDDDHRFKPIRQSSWSIWGHSFRWRRRRIVLAMVGLLLVYYLLHGTADDVDSFTPQQYPSTLGRPTTSTYTNPSADQDEPTGAPEGIQRSVRGEPTPHGYDGQVRFFRLASSLRSSASTTGGYDKKNRNILFAISALQSASVLLSMACDMSKWNRNHVHVAFMGRDGIPLEDLLEINGIDKTECPAMWHDARPDYAEYSTDSRAESAVKGALSHIDYFLHPQAVIIHDTLSEDGFFVRGMRSKTDTLHMALIEVPKDRLDDFTWVTRLDAGSLKRWHDPTIDILIQVPPYSSSVLQLLKSIKDADYSGLRPPHITLELPAQLDRSVEEYITKFKWPPSSNEHYVGSGLTVRRRIANHGSNQEESAIRFLELFYPASSTNSHVLLLSSQTHVARQYFHFVKYALLEYKYSAFGTHDSGDLMGVSLELPTKLLDNQAKLKLPSTSDMHTDRYKKLYPEAKSAPFLWQAPNSHATLFFGGKWAEFHSFLSNRVVKRQDSVKWTPRAKLVSETLPAWSEYMLEFMRARGYSLLYPAIMPSEIVTIHKELYQTPEEFSASLEDANGEAQAVRKNEAFQRAGTRPGVPNGAETKATTDAQPLHLVLPFDGDLPEIPHLPLLLYNGQQMDAANVSTIAQAYAEQFRKEVGGCETIKGKHRKRVEGQAGDLFCFGSEGREDWEEDETRETELFDAPIDDQLEKLLVDGLPTTTALAKDGKPTRTATGADSA</sequence>
<evidence type="ECO:0000313" key="3">
    <source>
        <dbReference type="EMBL" id="USP78725.1"/>
    </source>
</evidence>
<feature type="compositionally biased region" description="Polar residues" evidence="1">
    <location>
        <begin position="70"/>
        <end position="90"/>
    </location>
</feature>
<dbReference type="OrthoDB" id="5397682at2759"/>